<dbReference type="EMBL" id="JBHGVX010000003">
    <property type="protein sequence ID" value="KAL1797769.1"/>
    <property type="molecule type" value="Genomic_DNA"/>
</dbReference>
<evidence type="ECO:0008006" key="4">
    <source>
        <dbReference type="Google" id="ProtNLM"/>
    </source>
</evidence>
<reference evidence="2 3" key="1">
    <citation type="submission" date="2024-09" db="EMBL/GenBank/DDBJ databases">
        <title>T2T genomes of carrot and Alternaria dauci and their utility for understanding host-pathogen interaction during carrot leaf blight disease.</title>
        <authorList>
            <person name="Liu W."/>
            <person name="Xu S."/>
            <person name="Ou C."/>
            <person name="Liu X."/>
            <person name="Zhuang F."/>
            <person name="Deng X.W."/>
        </authorList>
    </citation>
    <scope>NUCLEOTIDE SEQUENCE [LARGE SCALE GENOMIC DNA]</scope>
    <source>
        <strain evidence="2 3">A2016</strain>
    </source>
</reference>
<sequence length="82" mass="8777">MRFSAVVGLLLTMAVGTQAAAYYCQCLYSDSSHCCVAENGRGDCTATCMYAKAVFADNNCNAGGKFSSVSTWNAQWRTACHD</sequence>
<protein>
    <recommendedName>
        <fullName evidence="4">Extracellular membrane protein CFEM domain-containing protein</fullName>
    </recommendedName>
</protein>
<feature type="chain" id="PRO_5046540076" description="Extracellular membrane protein CFEM domain-containing protein" evidence="1">
    <location>
        <begin position="20"/>
        <end position="82"/>
    </location>
</feature>
<accession>A0ABR3UN64</accession>
<dbReference type="Proteomes" id="UP001578633">
    <property type="component" value="Chromosome 3"/>
</dbReference>
<comment type="caution">
    <text evidence="2">The sequence shown here is derived from an EMBL/GenBank/DDBJ whole genome shotgun (WGS) entry which is preliminary data.</text>
</comment>
<proteinExistence type="predicted"/>
<dbReference type="GeneID" id="96084697"/>
<gene>
    <name evidence="2" type="ORF">ACET3X_004375</name>
</gene>
<feature type="signal peptide" evidence="1">
    <location>
        <begin position="1"/>
        <end position="19"/>
    </location>
</feature>
<dbReference type="RefSeq" id="XP_069308353.1">
    <property type="nucleotide sequence ID" value="XM_069450572.1"/>
</dbReference>
<name>A0ABR3UN64_9PLEO</name>
<keyword evidence="3" id="KW-1185">Reference proteome</keyword>
<keyword evidence="1" id="KW-0732">Signal</keyword>
<evidence type="ECO:0000313" key="3">
    <source>
        <dbReference type="Proteomes" id="UP001578633"/>
    </source>
</evidence>
<organism evidence="2 3">
    <name type="scientific">Alternaria dauci</name>
    <dbReference type="NCBI Taxonomy" id="48095"/>
    <lineage>
        <taxon>Eukaryota</taxon>
        <taxon>Fungi</taxon>
        <taxon>Dikarya</taxon>
        <taxon>Ascomycota</taxon>
        <taxon>Pezizomycotina</taxon>
        <taxon>Dothideomycetes</taxon>
        <taxon>Pleosporomycetidae</taxon>
        <taxon>Pleosporales</taxon>
        <taxon>Pleosporineae</taxon>
        <taxon>Pleosporaceae</taxon>
        <taxon>Alternaria</taxon>
        <taxon>Alternaria sect. Porri</taxon>
    </lineage>
</organism>
<evidence type="ECO:0000256" key="1">
    <source>
        <dbReference type="SAM" id="SignalP"/>
    </source>
</evidence>
<evidence type="ECO:0000313" key="2">
    <source>
        <dbReference type="EMBL" id="KAL1797769.1"/>
    </source>
</evidence>